<feature type="region of interest" description="Disordered" evidence="1">
    <location>
        <begin position="75"/>
        <end position="95"/>
    </location>
</feature>
<evidence type="ECO:0000256" key="1">
    <source>
        <dbReference type="SAM" id="MobiDB-lite"/>
    </source>
</evidence>
<reference evidence="2" key="1">
    <citation type="journal article" date="2020" name="Nature">
        <title>Giant virus diversity and host interactions through global metagenomics.</title>
        <authorList>
            <person name="Schulz F."/>
            <person name="Roux S."/>
            <person name="Paez-Espino D."/>
            <person name="Jungbluth S."/>
            <person name="Walsh D.A."/>
            <person name="Denef V.J."/>
            <person name="McMahon K.D."/>
            <person name="Konstantinidis K.T."/>
            <person name="Eloe-Fadrosh E.A."/>
            <person name="Kyrpides N.C."/>
            <person name="Woyke T."/>
        </authorList>
    </citation>
    <scope>NUCLEOTIDE SEQUENCE</scope>
    <source>
        <strain evidence="2">GVMAG-M-3300027736-24</strain>
    </source>
</reference>
<proteinExistence type="predicted"/>
<protein>
    <submittedName>
        <fullName evidence="2">Uncharacterized protein</fullName>
    </submittedName>
</protein>
<accession>A0A6C0JLX2</accession>
<dbReference type="AlphaFoldDB" id="A0A6C0JLX2"/>
<dbReference type="EMBL" id="MN740418">
    <property type="protein sequence ID" value="QHU05760.1"/>
    <property type="molecule type" value="Genomic_DNA"/>
</dbReference>
<sequence>MENEIDTDLSHYTINDIFSLLDINITADADYNDVKKEIISKTNKYIEKFDLLKNPKISHFFKSIQEYLTKDRDTNSSIVQDPRPHGPNMGGSTNQTETTNGISNISYNSNDGAGNPINRKTITKLLNIDSRNRDPIYPSSTDFMINLQYPINNVIEMKLCDLELPTTYYPISSALDNNYMWIKVYKNNGPPQYYYVFIPDGYYYYDDLISYINSTKCLNSPIFAVNPIISIKFDLSYKNLGGVGTGTGKVTLEMVDLDKRNVTSIELNFAGNSLENRTTTFMVTDPEEIVRYNKLDNANIQLKFGWLLGYRKSTYTGEYGYISESVMDIIGPRYLFLIIRDGTNGLNTNVNFISSTGNGLDGDTIARISIKGSSFNVQVQNDFSVYTEPRYYYGLKKIEKISVKLVDEYKRVLDLNQNDFSFTLRLTTVYSNS</sequence>
<name>A0A6C0JLX2_9ZZZZ</name>
<organism evidence="2">
    <name type="scientific">viral metagenome</name>
    <dbReference type="NCBI Taxonomy" id="1070528"/>
    <lineage>
        <taxon>unclassified sequences</taxon>
        <taxon>metagenomes</taxon>
        <taxon>organismal metagenomes</taxon>
    </lineage>
</organism>
<evidence type="ECO:0000313" key="2">
    <source>
        <dbReference type="EMBL" id="QHU05760.1"/>
    </source>
</evidence>